<name>A0ABW6QA45_9ACTN</name>
<dbReference type="InterPro" id="IPR053137">
    <property type="entry name" value="NLR-like"/>
</dbReference>
<sequence length="330" mass="36409">MTRPVDPEVEKAHTDVLNLFRRSTAGEPAAHASVCRAARDRLAALPVLDPDDPSTWAAYALVTADVQTLLAYLRETGVPSSEPERFRSLVIRVLRYLYRADRAEPGALLAELVRKDWETSIGESHDHTLVAAERLAACLHARGDSEQARPVFERVLRLRSERHGEDHPGTLLAACNMGACLNELRDHRGAFRLNTDTVRRCERRLGKDDPTTILATENLAGSLFGLGELGMALTLYRDVQRRHVRVSGENSLAALEAQAGIAITLHELGDHEAARAVNAALLPRIERAAGKEYSGTRNTRTRLERNLRALGRDKEADEVHGGIPNFLPPP</sequence>
<evidence type="ECO:0000313" key="1">
    <source>
        <dbReference type="EMBL" id="MFF1276074.1"/>
    </source>
</evidence>
<dbReference type="InterPro" id="IPR011990">
    <property type="entry name" value="TPR-like_helical_dom_sf"/>
</dbReference>
<proteinExistence type="predicted"/>
<organism evidence="1 2">
    <name type="scientific">Streptomyces marokkonensis</name>
    <dbReference type="NCBI Taxonomy" id="324855"/>
    <lineage>
        <taxon>Bacteria</taxon>
        <taxon>Bacillati</taxon>
        <taxon>Actinomycetota</taxon>
        <taxon>Actinomycetes</taxon>
        <taxon>Kitasatosporales</taxon>
        <taxon>Streptomycetaceae</taxon>
        <taxon>Streptomyces</taxon>
    </lineage>
</organism>
<reference evidence="1 2" key="1">
    <citation type="submission" date="2024-09" db="EMBL/GenBank/DDBJ databases">
        <title>The Natural Products Discovery Center: Release of the First 8490 Sequenced Strains for Exploring Actinobacteria Biosynthetic Diversity.</title>
        <authorList>
            <person name="Kalkreuter E."/>
            <person name="Kautsar S.A."/>
            <person name="Yang D."/>
            <person name="Bader C.D."/>
            <person name="Teijaro C.N."/>
            <person name="Fluegel L."/>
            <person name="Davis C.M."/>
            <person name="Simpson J.R."/>
            <person name="Lauterbach L."/>
            <person name="Steele A.D."/>
            <person name="Gui C."/>
            <person name="Meng S."/>
            <person name="Li G."/>
            <person name="Viehrig K."/>
            <person name="Ye F."/>
            <person name="Su P."/>
            <person name="Kiefer A.F."/>
            <person name="Nichols A."/>
            <person name="Cepeda A.J."/>
            <person name="Yan W."/>
            <person name="Fan B."/>
            <person name="Jiang Y."/>
            <person name="Adhikari A."/>
            <person name="Zheng C.-J."/>
            <person name="Schuster L."/>
            <person name="Cowan T.M."/>
            <person name="Smanski M.J."/>
            <person name="Chevrette M.G."/>
            <person name="De Carvalho L.P.S."/>
            <person name="Shen B."/>
        </authorList>
    </citation>
    <scope>NUCLEOTIDE SEQUENCE [LARGE SCALE GENOMIC DNA]</scope>
    <source>
        <strain evidence="1 2">NPDC058328</strain>
    </source>
</reference>
<dbReference type="EMBL" id="JBHVZQ010000020">
    <property type="protein sequence ID" value="MFF1276074.1"/>
    <property type="molecule type" value="Genomic_DNA"/>
</dbReference>
<dbReference type="Proteomes" id="UP001601627">
    <property type="component" value="Unassembled WGS sequence"/>
</dbReference>
<keyword evidence="2" id="KW-1185">Reference proteome</keyword>
<evidence type="ECO:0000313" key="2">
    <source>
        <dbReference type="Proteomes" id="UP001601627"/>
    </source>
</evidence>
<dbReference type="PANTHER" id="PTHR46082">
    <property type="entry name" value="ATP/GTP-BINDING PROTEIN-RELATED"/>
    <property type="match status" value="1"/>
</dbReference>
<dbReference type="Pfam" id="PF13424">
    <property type="entry name" value="TPR_12"/>
    <property type="match status" value="2"/>
</dbReference>
<dbReference type="RefSeq" id="WP_388237056.1">
    <property type="nucleotide sequence ID" value="NZ_JBHVZQ010000020.1"/>
</dbReference>
<dbReference type="PANTHER" id="PTHR46082:SF6">
    <property type="entry name" value="AAA+ ATPASE DOMAIN-CONTAINING PROTEIN-RELATED"/>
    <property type="match status" value="1"/>
</dbReference>
<dbReference type="SUPFAM" id="SSF48452">
    <property type="entry name" value="TPR-like"/>
    <property type="match status" value="1"/>
</dbReference>
<accession>A0ABW6QA45</accession>
<gene>
    <name evidence="1" type="ORF">ACFVZC_22155</name>
</gene>
<comment type="caution">
    <text evidence="1">The sequence shown here is derived from an EMBL/GenBank/DDBJ whole genome shotgun (WGS) entry which is preliminary data.</text>
</comment>
<dbReference type="Gene3D" id="1.25.40.10">
    <property type="entry name" value="Tetratricopeptide repeat domain"/>
    <property type="match status" value="1"/>
</dbReference>
<protein>
    <submittedName>
        <fullName evidence="1">Tetratricopeptide repeat protein</fullName>
    </submittedName>
</protein>